<keyword evidence="2" id="KW-1185">Reference proteome</keyword>
<reference evidence="2" key="1">
    <citation type="journal article" date="2019" name="Int. J. Syst. Evol. Microbiol.">
        <title>The Global Catalogue of Microorganisms (GCM) 10K type strain sequencing project: providing services to taxonomists for standard genome sequencing and annotation.</title>
        <authorList>
            <consortium name="The Broad Institute Genomics Platform"/>
            <consortium name="The Broad Institute Genome Sequencing Center for Infectious Disease"/>
            <person name="Wu L."/>
            <person name="Ma J."/>
        </authorList>
    </citation>
    <scope>NUCLEOTIDE SEQUENCE [LARGE SCALE GENOMIC DNA]</scope>
    <source>
        <strain evidence="2">JCM 17064</strain>
    </source>
</reference>
<evidence type="ECO:0008006" key="3">
    <source>
        <dbReference type="Google" id="ProtNLM"/>
    </source>
</evidence>
<accession>A0ABP7THY9</accession>
<evidence type="ECO:0000313" key="1">
    <source>
        <dbReference type="EMBL" id="GAA4026622.1"/>
    </source>
</evidence>
<organism evidence="1 2">
    <name type="scientific">Flavobacterium cheonhonense</name>
    <dbReference type="NCBI Taxonomy" id="706185"/>
    <lineage>
        <taxon>Bacteria</taxon>
        <taxon>Pseudomonadati</taxon>
        <taxon>Bacteroidota</taxon>
        <taxon>Flavobacteriia</taxon>
        <taxon>Flavobacteriales</taxon>
        <taxon>Flavobacteriaceae</taxon>
        <taxon>Flavobacterium</taxon>
    </lineage>
</organism>
<protein>
    <recommendedName>
        <fullName evidence="3">Lipoprotein</fullName>
    </recommendedName>
</protein>
<comment type="caution">
    <text evidence="1">The sequence shown here is derived from an EMBL/GenBank/DDBJ whole genome shotgun (WGS) entry which is preliminary data.</text>
</comment>
<evidence type="ECO:0000313" key="2">
    <source>
        <dbReference type="Proteomes" id="UP001500968"/>
    </source>
</evidence>
<dbReference type="RefSeq" id="WP_324692328.1">
    <property type="nucleotide sequence ID" value="NZ_BAABCR010000011.1"/>
</dbReference>
<proteinExistence type="predicted"/>
<gene>
    <name evidence="1" type="ORF">GCM10022386_07480</name>
</gene>
<sequence length="215" mass="24931">MKLIIQILTISIFFSCSSKKEEKSIVHRPLPENKIEIEPYDFDTLLTRGYHLSYRVHFDTIEKQNMQSLTLVKGEKDIIELNETSYPMIHKSLGYIGGDFGETFLFIQSYGSGNPNQMQLIKKENGTILKEGIFVDNREDERILLYIETLNDDSEKLVLLDLKNNKEKIITDFNNSICAEIGNLRDCVLIDTVTTKEVVLKTDSEENKIIRRYNR</sequence>
<dbReference type="EMBL" id="BAABCR010000011">
    <property type="protein sequence ID" value="GAA4026622.1"/>
    <property type="molecule type" value="Genomic_DNA"/>
</dbReference>
<name>A0ABP7THY9_9FLAO</name>
<dbReference type="Proteomes" id="UP001500968">
    <property type="component" value="Unassembled WGS sequence"/>
</dbReference>
<dbReference type="PROSITE" id="PS51257">
    <property type="entry name" value="PROKAR_LIPOPROTEIN"/>
    <property type="match status" value="1"/>
</dbReference>